<dbReference type="SUPFAM" id="SSF50784">
    <property type="entry name" value="Transcription factor IIA (TFIIA), beta-barrel domain"/>
    <property type="match status" value="1"/>
</dbReference>
<keyword evidence="4 9" id="KW-0805">Transcription regulation</keyword>
<evidence type="ECO:0000256" key="7">
    <source>
        <dbReference type="ARBA" id="ARBA00024733"/>
    </source>
</evidence>
<dbReference type="CDD" id="cd10145">
    <property type="entry name" value="TFIIA_gamma_N"/>
    <property type="match status" value="1"/>
</dbReference>
<dbReference type="Pfam" id="PF02268">
    <property type="entry name" value="TFIIA_gamma_N"/>
    <property type="match status" value="1"/>
</dbReference>
<comment type="function">
    <text evidence="7">TFIIA is a component of the transcription machinery of RNA polymerase II and plays an important role in transcriptional activation. TFIIA in a complex with TBP mediates transcriptional activity.</text>
</comment>
<dbReference type="AlphaFoldDB" id="A0A2T0FPK1"/>
<evidence type="ECO:0000259" key="11">
    <source>
        <dbReference type="Pfam" id="PF02751"/>
    </source>
</evidence>
<dbReference type="GO" id="GO:0006367">
    <property type="term" value="P:transcription initiation at RNA polymerase II promoter"/>
    <property type="evidence" value="ECO:0007669"/>
    <property type="project" value="InterPro"/>
</dbReference>
<accession>A0A2T0FPK1</accession>
<dbReference type="CDD" id="cd10014">
    <property type="entry name" value="TFIIA_gamma_C"/>
    <property type="match status" value="1"/>
</dbReference>
<proteinExistence type="inferred from homology"/>
<evidence type="ECO:0000256" key="2">
    <source>
        <dbReference type="ARBA" id="ARBA00007675"/>
    </source>
</evidence>
<dbReference type="InterPro" id="IPR009083">
    <property type="entry name" value="TFIIA_a-hlx"/>
</dbReference>
<feature type="domain" description="Transcription initiation factor IIA gamma subunit C-terminal" evidence="11">
    <location>
        <begin position="67"/>
        <end position="109"/>
    </location>
</feature>
<evidence type="ECO:0000256" key="1">
    <source>
        <dbReference type="ARBA" id="ARBA00004123"/>
    </source>
</evidence>
<dbReference type="FunFam" id="2.30.18.10:FF:000003">
    <property type="entry name" value="Transcription initiation factor IIA subunit 2"/>
    <property type="match status" value="1"/>
</dbReference>
<protein>
    <recommendedName>
        <fullName evidence="3 9">Transcription initiation factor IIA subunit 2</fullName>
    </recommendedName>
</protein>
<keyword evidence="12" id="KW-0396">Initiation factor</keyword>
<keyword evidence="13" id="KW-1185">Reference proteome</keyword>
<dbReference type="Proteomes" id="UP000238350">
    <property type="component" value="Unassembled WGS sequence"/>
</dbReference>
<dbReference type="FunFam" id="1.10.287.190:FF:000001">
    <property type="entry name" value="Transcription initiation factor IIA subunit 2"/>
    <property type="match status" value="1"/>
</dbReference>
<comment type="caution">
    <text evidence="12">The sequence shown here is derived from an EMBL/GenBank/DDBJ whole genome shotgun (WGS) entry which is preliminary data.</text>
</comment>
<evidence type="ECO:0000256" key="8">
    <source>
        <dbReference type="ARBA" id="ARBA00063181"/>
    </source>
</evidence>
<dbReference type="PIRSF" id="PIRSF009415">
    <property type="entry name" value="Hum_TFIIA_gamma"/>
    <property type="match status" value="1"/>
</dbReference>
<evidence type="ECO:0000256" key="3">
    <source>
        <dbReference type="ARBA" id="ARBA00019928"/>
    </source>
</evidence>
<keyword evidence="5 9" id="KW-0804">Transcription</keyword>
<name>A0A2T0FPK1_9ASCO</name>
<keyword evidence="6 9" id="KW-0539">Nucleus</keyword>
<dbReference type="InterPro" id="IPR003194">
    <property type="entry name" value="TFIIA_gsu"/>
</dbReference>
<dbReference type="Gene3D" id="2.30.18.10">
    <property type="entry name" value="Transcription factor IIA (TFIIA), beta-barrel domain"/>
    <property type="match status" value="1"/>
</dbReference>
<evidence type="ECO:0000256" key="5">
    <source>
        <dbReference type="ARBA" id="ARBA00023163"/>
    </source>
</evidence>
<evidence type="ECO:0000313" key="13">
    <source>
        <dbReference type="Proteomes" id="UP000238350"/>
    </source>
</evidence>
<dbReference type="SUPFAM" id="SSF47396">
    <property type="entry name" value="Transcription factor IIA (TFIIA), alpha-helical domain"/>
    <property type="match status" value="1"/>
</dbReference>
<dbReference type="OrthoDB" id="586585at2759"/>
<evidence type="ECO:0000259" key="10">
    <source>
        <dbReference type="Pfam" id="PF02268"/>
    </source>
</evidence>
<dbReference type="RefSeq" id="XP_024666834.1">
    <property type="nucleotide sequence ID" value="XM_024811066.1"/>
</dbReference>
<organism evidence="12 13">
    <name type="scientific">Wickerhamiella sorbophila</name>
    <dbReference type="NCBI Taxonomy" id="45607"/>
    <lineage>
        <taxon>Eukaryota</taxon>
        <taxon>Fungi</taxon>
        <taxon>Dikarya</taxon>
        <taxon>Ascomycota</taxon>
        <taxon>Saccharomycotina</taxon>
        <taxon>Dipodascomycetes</taxon>
        <taxon>Dipodascales</taxon>
        <taxon>Trichomonascaceae</taxon>
        <taxon>Wickerhamiella</taxon>
    </lineage>
</organism>
<dbReference type="InterPro" id="IPR009088">
    <property type="entry name" value="TFIIA_b-brl"/>
</dbReference>
<dbReference type="Pfam" id="PF02751">
    <property type="entry name" value="TFIIA_gamma_C"/>
    <property type="match status" value="1"/>
</dbReference>
<evidence type="ECO:0000256" key="9">
    <source>
        <dbReference type="PIRNR" id="PIRNR009415"/>
    </source>
</evidence>
<evidence type="ECO:0000313" key="12">
    <source>
        <dbReference type="EMBL" id="PRT56889.1"/>
    </source>
</evidence>
<dbReference type="EMBL" id="NDIQ01000022">
    <property type="protein sequence ID" value="PRT56889.1"/>
    <property type="molecule type" value="Genomic_DNA"/>
</dbReference>
<dbReference type="GeneID" id="36518257"/>
<dbReference type="Gene3D" id="1.10.287.190">
    <property type="entry name" value="Transcription factor IIA gamma subunit, alpha-helical domain"/>
    <property type="match status" value="1"/>
</dbReference>
<dbReference type="PANTHER" id="PTHR10966">
    <property type="entry name" value="TRANSCRIPTION INITIATION FACTOR IIA SUBUNIT 2"/>
    <property type="match status" value="1"/>
</dbReference>
<dbReference type="InterPro" id="IPR015872">
    <property type="entry name" value="TFIIA_gsu_N"/>
</dbReference>
<evidence type="ECO:0000256" key="6">
    <source>
        <dbReference type="ARBA" id="ARBA00023242"/>
    </source>
</evidence>
<feature type="domain" description="Transcription initiation factor IIA gamma subunit N-terminal" evidence="10">
    <location>
        <begin position="10"/>
        <end position="56"/>
    </location>
</feature>
<dbReference type="STRING" id="45607.A0A2T0FPK1"/>
<keyword evidence="12" id="KW-0648">Protein biosynthesis</keyword>
<comment type="subunit">
    <text evidence="8">TFIIA is a heterodimer composed of the large TOA1 and the small TOA2 subunits.</text>
</comment>
<sequence length="114" mass="13245">MSAPANNQLYYELYRRSSIGTALTEALDQFISESYIEPQSAVRIMSHFDRVMTDQLRETVKARMQLKGHLRTYRCCDDVWTFIVTDVVFKMDDGDMVNADKIKIVACNSRRPQE</sequence>
<evidence type="ECO:0000256" key="4">
    <source>
        <dbReference type="ARBA" id="ARBA00023015"/>
    </source>
</evidence>
<comment type="similarity">
    <text evidence="2 9">Belongs to the TFIIA subunit 2 family.</text>
</comment>
<comment type="subcellular location">
    <subcellularLocation>
        <location evidence="1 9">Nucleus</location>
    </subcellularLocation>
</comment>
<dbReference type="InterPro" id="IPR015871">
    <property type="entry name" value="TFIIA_gsu_C"/>
</dbReference>
<gene>
    <name evidence="12" type="ORF">B9G98_04509</name>
</gene>
<reference evidence="12 13" key="1">
    <citation type="submission" date="2017-04" db="EMBL/GenBank/DDBJ databases">
        <title>Genome sequencing of [Candida] sorbophila.</title>
        <authorList>
            <person name="Ahn J.O."/>
        </authorList>
    </citation>
    <scope>NUCLEOTIDE SEQUENCE [LARGE SCALE GENOMIC DNA]</scope>
    <source>
        <strain evidence="12 13">DS02</strain>
    </source>
</reference>
<dbReference type="GO" id="GO:0003743">
    <property type="term" value="F:translation initiation factor activity"/>
    <property type="evidence" value="ECO:0007669"/>
    <property type="project" value="UniProtKB-KW"/>
</dbReference>
<dbReference type="GO" id="GO:0005672">
    <property type="term" value="C:transcription factor TFIIA complex"/>
    <property type="evidence" value="ECO:0007669"/>
    <property type="project" value="InterPro"/>
</dbReference>